<comment type="caution">
    <text evidence="2">The sequence shown here is derived from an EMBL/GenBank/DDBJ whole genome shotgun (WGS) entry which is preliminary data.</text>
</comment>
<dbReference type="AlphaFoldDB" id="A0AAE1P8P1"/>
<accession>A0AAE1P8P1</accession>
<evidence type="ECO:0000313" key="2">
    <source>
        <dbReference type="EMBL" id="KAK4302707.1"/>
    </source>
</evidence>
<keyword evidence="3" id="KW-1185">Reference proteome</keyword>
<proteinExistence type="predicted"/>
<evidence type="ECO:0000313" key="3">
    <source>
        <dbReference type="Proteomes" id="UP001292094"/>
    </source>
</evidence>
<reference evidence="2" key="1">
    <citation type="submission" date="2023-11" db="EMBL/GenBank/DDBJ databases">
        <title>Genome assemblies of two species of porcelain crab, Petrolisthes cinctipes and Petrolisthes manimaculis (Anomura: Porcellanidae).</title>
        <authorList>
            <person name="Angst P."/>
        </authorList>
    </citation>
    <scope>NUCLEOTIDE SEQUENCE</scope>
    <source>
        <strain evidence="2">PB745_02</strain>
        <tissue evidence="2">Gill</tissue>
    </source>
</reference>
<feature type="region of interest" description="Disordered" evidence="1">
    <location>
        <begin position="81"/>
        <end position="108"/>
    </location>
</feature>
<evidence type="ECO:0000256" key="1">
    <source>
        <dbReference type="SAM" id="MobiDB-lite"/>
    </source>
</evidence>
<dbReference type="Proteomes" id="UP001292094">
    <property type="component" value="Unassembled WGS sequence"/>
</dbReference>
<gene>
    <name evidence="2" type="ORF">Pmani_025225</name>
</gene>
<sequence length="108" mass="11751">MNLPLKTTPIKVEPVYDHQGISVHKGRDCPLNTTTPTTHLSNTKRELIRGASYYPLQPGSSFLILQLSSHLASCLMVAGEPRVSRSEPSPPSGIPAGWVEALHSPRRA</sequence>
<dbReference type="EMBL" id="JAWZYT010002688">
    <property type="protein sequence ID" value="KAK4302707.1"/>
    <property type="molecule type" value="Genomic_DNA"/>
</dbReference>
<protein>
    <submittedName>
        <fullName evidence="2">Uncharacterized protein</fullName>
    </submittedName>
</protein>
<organism evidence="2 3">
    <name type="scientific">Petrolisthes manimaculis</name>
    <dbReference type="NCBI Taxonomy" id="1843537"/>
    <lineage>
        <taxon>Eukaryota</taxon>
        <taxon>Metazoa</taxon>
        <taxon>Ecdysozoa</taxon>
        <taxon>Arthropoda</taxon>
        <taxon>Crustacea</taxon>
        <taxon>Multicrustacea</taxon>
        <taxon>Malacostraca</taxon>
        <taxon>Eumalacostraca</taxon>
        <taxon>Eucarida</taxon>
        <taxon>Decapoda</taxon>
        <taxon>Pleocyemata</taxon>
        <taxon>Anomura</taxon>
        <taxon>Galatheoidea</taxon>
        <taxon>Porcellanidae</taxon>
        <taxon>Petrolisthes</taxon>
    </lineage>
</organism>
<name>A0AAE1P8P1_9EUCA</name>